<feature type="region of interest" description="Disordered" evidence="1">
    <location>
        <begin position="192"/>
        <end position="235"/>
    </location>
</feature>
<dbReference type="AlphaFoldDB" id="A0A328C8U5"/>
<dbReference type="EMBL" id="QHKO01000002">
    <property type="protein sequence ID" value="RAL23766.1"/>
    <property type="molecule type" value="Genomic_DNA"/>
</dbReference>
<dbReference type="OrthoDB" id="5522328at2"/>
<feature type="compositionally biased region" description="Basic and acidic residues" evidence="1">
    <location>
        <begin position="206"/>
        <end position="223"/>
    </location>
</feature>
<proteinExistence type="predicted"/>
<name>A0A328C8U5_9DELT</name>
<accession>A0A328C8U5</accession>
<organism evidence="2 3">
    <name type="scientific">Lujinxingia litoralis</name>
    <dbReference type="NCBI Taxonomy" id="2211119"/>
    <lineage>
        <taxon>Bacteria</taxon>
        <taxon>Deltaproteobacteria</taxon>
        <taxon>Bradymonadales</taxon>
        <taxon>Lujinxingiaceae</taxon>
        <taxon>Lujinxingia</taxon>
    </lineage>
</organism>
<evidence type="ECO:0000256" key="1">
    <source>
        <dbReference type="SAM" id="MobiDB-lite"/>
    </source>
</evidence>
<reference evidence="2 3" key="1">
    <citation type="submission" date="2018-05" db="EMBL/GenBank/DDBJ databases">
        <title>Lujinxingia marina gen. nov. sp. nov., a new facultative anaerobic member of the class Deltaproteobacteria, and proposal of Lujinxingaceae fam. nov.</title>
        <authorList>
            <person name="Li C.-M."/>
        </authorList>
    </citation>
    <scope>NUCLEOTIDE SEQUENCE [LARGE SCALE GENOMIC DNA]</scope>
    <source>
        <strain evidence="2 3">B210</strain>
    </source>
</reference>
<evidence type="ECO:0000313" key="3">
    <source>
        <dbReference type="Proteomes" id="UP000249169"/>
    </source>
</evidence>
<dbReference type="Proteomes" id="UP000249169">
    <property type="component" value="Unassembled WGS sequence"/>
</dbReference>
<gene>
    <name evidence="2" type="ORF">DL240_06320</name>
</gene>
<comment type="caution">
    <text evidence="2">The sequence shown here is derived from an EMBL/GenBank/DDBJ whole genome shotgun (WGS) entry which is preliminary data.</text>
</comment>
<dbReference type="RefSeq" id="WP_111729024.1">
    <property type="nucleotide sequence ID" value="NZ_QHKO01000002.1"/>
</dbReference>
<sequence length="235" mass="26249">MNHERIEMLERQVLRALFAEPPVESSSVAVDVFGDEPRQPVRYFVYADVLAELVKGARYRSERAVAVLLGQFALDEQGAFVEITGFEDFQYLWDDAQPGEVLERAVMEQLSLLSRQGDSPVPRQHVVGLFWSEPQSEGRLGEDAARAHLTYFNLPFQAALVCDGQGAQVGLYARGPRQKFFNAAFHLVRSRRPESVPAGAESAPGKSRESHLRQHSEEQRGEGALEPDMPDLIDA</sequence>
<protein>
    <submittedName>
        <fullName evidence="2">Uncharacterized protein</fullName>
    </submittedName>
</protein>
<evidence type="ECO:0000313" key="2">
    <source>
        <dbReference type="EMBL" id="RAL23766.1"/>
    </source>
</evidence>
<keyword evidence="3" id="KW-1185">Reference proteome</keyword>